<evidence type="ECO:0000313" key="3">
    <source>
        <dbReference type="EMBL" id="GFO44805.1"/>
    </source>
</evidence>
<dbReference type="SUPFAM" id="SSF49329">
    <property type="entry name" value="Cu,Zn superoxide dismutase-like"/>
    <property type="match status" value="5"/>
</dbReference>
<evidence type="ECO:0000259" key="2">
    <source>
        <dbReference type="Pfam" id="PF00080"/>
    </source>
</evidence>
<keyword evidence="1" id="KW-0472">Membrane</keyword>
<dbReference type="AlphaFoldDB" id="A0AAV4DLA7"/>
<feature type="domain" description="Superoxide dismutase copper/zinc binding" evidence="2">
    <location>
        <begin position="284"/>
        <end position="413"/>
    </location>
</feature>
<proteinExistence type="predicted"/>
<dbReference type="GO" id="GO:0006801">
    <property type="term" value="P:superoxide metabolic process"/>
    <property type="evidence" value="ECO:0007669"/>
    <property type="project" value="InterPro"/>
</dbReference>
<dbReference type="Pfam" id="PF00080">
    <property type="entry name" value="Sod_Cu"/>
    <property type="match status" value="2"/>
</dbReference>
<dbReference type="GO" id="GO:0046872">
    <property type="term" value="F:metal ion binding"/>
    <property type="evidence" value="ECO:0007669"/>
    <property type="project" value="InterPro"/>
</dbReference>
<dbReference type="InterPro" id="IPR053257">
    <property type="entry name" value="Cu-only_SOD"/>
</dbReference>
<dbReference type="Gene3D" id="2.60.40.200">
    <property type="entry name" value="Superoxide dismutase, copper/zinc binding domain"/>
    <property type="match status" value="5"/>
</dbReference>
<organism evidence="3 4">
    <name type="scientific">Plakobranchus ocellatus</name>
    <dbReference type="NCBI Taxonomy" id="259542"/>
    <lineage>
        <taxon>Eukaryota</taxon>
        <taxon>Metazoa</taxon>
        <taxon>Spiralia</taxon>
        <taxon>Lophotrochozoa</taxon>
        <taxon>Mollusca</taxon>
        <taxon>Gastropoda</taxon>
        <taxon>Heterobranchia</taxon>
        <taxon>Euthyneura</taxon>
        <taxon>Panpulmonata</taxon>
        <taxon>Sacoglossa</taxon>
        <taxon>Placobranchoidea</taxon>
        <taxon>Plakobranchidae</taxon>
        <taxon>Plakobranchus</taxon>
    </lineage>
</organism>
<reference evidence="3 4" key="1">
    <citation type="journal article" date="2021" name="Elife">
        <title>Chloroplast acquisition without the gene transfer in kleptoplastic sea slugs, Plakobranchus ocellatus.</title>
        <authorList>
            <person name="Maeda T."/>
            <person name="Takahashi S."/>
            <person name="Yoshida T."/>
            <person name="Shimamura S."/>
            <person name="Takaki Y."/>
            <person name="Nagai Y."/>
            <person name="Toyoda A."/>
            <person name="Suzuki Y."/>
            <person name="Arimoto A."/>
            <person name="Ishii H."/>
            <person name="Satoh N."/>
            <person name="Nishiyama T."/>
            <person name="Hasebe M."/>
            <person name="Maruyama T."/>
            <person name="Minagawa J."/>
            <person name="Obokata J."/>
            <person name="Shigenobu S."/>
        </authorList>
    </citation>
    <scope>NUCLEOTIDE SEQUENCE [LARGE SCALE GENOMIC DNA]</scope>
</reference>
<feature type="transmembrane region" description="Helical" evidence="1">
    <location>
        <begin position="995"/>
        <end position="1013"/>
    </location>
</feature>
<feature type="non-terminal residue" evidence="3">
    <location>
        <position position="1"/>
    </location>
</feature>
<dbReference type="InterPro" id="IPR001424">
    <property type="entry name" value="SOD_Cu_Zn_dom"/>
</dbReference>
<accession>A0AAV4DLA7</accession>
<keyword evidence="1" id="KW-1133">Transmembrane helix</keyword>
<evidence type="ECO:0000256" key="1">
    <source>
        <dbReference type="SAM" id="Phobius"/>
    </source>
</evidence>
<gene>
    <name evidence="3" type="ORF">PoB_007131000</name>
</gene>
<dbReference type="EMBL" id="BLXT01007982">
    <property type="protein sequence ID" value="GFO44805.1"/>
    <property type="molecule type" value="Genomic_DNA"/>
</dbReference>
<sequence length="1014" mass="109606">ISQCVQGQSLMAEFDMGGVRGQATLTWAADTLSVALQMEASLGQTTVEIHPIWVNYDVPDICTSERLGMAMDGFSQSVTINNGLVTVTFPGVSSLDYVEGHSLVLTYQTDKKVCATIQKSQDYVTAEVTFRGSIYGDVYLRQANRLNSSTHIVTDLMTRSSATMGDWRISNSYPSCEQFMADVLTNIYNPTSSSSSDCGTTNQKDCAIGDLSSKLGNVYFSGSLGDSAGRRAYTDANLPLFADNSVEGLLMIILPQGNNVEPACGMINVYETRSATATFNNAGVQGYIKFTQKSPLDPTVTFIHVKGLSANAGGYHVHELPVPERLASTQGNMCAGERVSGHFNPFVSVVGYPGLVGYPSAATSTYDMYEVGDLSGKYGLLDGLQIKNETYTDRNLPLFGQNSIIGRSIVIHRIDGSRLVCVNIQPDYPIVVAEAVFTFPVFGRVMFMQAQGRPNSDTSVFTNLDYVDDREDTEGHAWMVGDMMTGSDMLEEDVTQRCRSAGSTFNPENLWPGYSESQYAQVCNVNTTVGCRIGDLSGKLGLLNIGSSSAVEVKARRWFGTSFSLPLSGSHSIIGKPLVIRNTGNTASLACATILPVHPIALSAELTSGPVTGTIHFSQMVGFGSRQTMVKTDLSGLNDGHSLMIHELPPLEGQSPCSDLGMVFDPLNIGNTQPSSTTDDNYKVGDLSRYAAVTEWSSYTLPLSGPNSINGRSVAVIDSNSSVLGCASIVWDVDGWTFLEAEATFSGEVTGTILMYQHVHPDGAMSDTTILTNLGYTNSSMSSHDHNWHTHVSPVSGDSQADTGRCDSTKGHYNPFSVALMASYSDECSPLNQLRCEVGDQSKKTMTLDLKGVRKLSTDTYLPLLGRFSVQGRSIVIHAENKAAARFTCTDIIPKISSTVVVRFRTPATFAGLDLADKLERINKAYADSVRSNPGEVVSQIQQSSQEETTVVVHFIGTRSAILRSRFTEVINDDNRRGGLGQFSPIINKAGIREINIFLVVLALVPSLVYTWMA</sequence>
<protein>
    <submittedName>
        <fullName evidence="3">Superoxide dismutase [Cu-Zn]</fullName>
    </submittedName>
</protein>
<feature type="domain" description="Superoxide dismutase copper/zinc binding" evidence="2">
    <location>
        <begin position="611"/>
        <end position="718"/>
    </location>
</feature>
<dbReference type="PANTHER" id="PTHR20910">
    <property type="entry name" value="AGAP001623-PA"/>
    <property type="match status" value="1"/>
</dbReference>
<dbReference type="InterPro" id="IPR036423">
    <property type="entry name" value="SOD-like_Cu/Zn_dom_sf"/>
</dbReference>
<keyword evidence="1" id="KW-0812">Transmembrane</keyword>
<keyword evidence="4" id="KW-1185">Reference proteome</keyword>
<dbReference type="Proteomes" id="UP000735302">
    <property type="component" value="Unassembled WGS sequence"/>
</dbReference>
<dbReference type="PANTHER" id="PTHR20910:SF1">
    <property type="entry name" value="SUPEROXIDE DISMUTASE COPPER_ZINC BINDING DOMAIN-CONTAINING PROTEIN"/>
    <property type="match status" value="1"/>
</dbReference>
<name>A0AAV4DLA7_9GAST</name>
<evidence type="ECO:0000313" key="4">
    <source>
        <dbReference type="Proteomes" id="UP000735302"/>
    </source>
</evidence>
<comment type="caution">
    <text evidence="3">The sequence shown here is derived from an EMBL/GenBank/DDBJ whole genome shotgun (WGS) entry which is preliminary data.</text>
</comment>